<reference evidence="16" key="1">
    <citation type="journal article" date="2022" name="bioRxiv">
        <title>Sequencing and chromosome-scale assembly of the giantPleurodeles waltlgenome.</title>
        <authorList>
            <person name="Brown T."/>
            <person name="Elewa A."/>
            <person name="Iarovenko S."/>
            <person name="Subramanian E."/>
            <person name="Araus A.J."/>
            <person name="Petzold A."/>
            <person name="Susuki M."/>
            <person name="Suzuki K.-i.T."/>
            <person name="Hayashi T."/>
            <person name="Toyoda A."/>
            <person name="Oliveira C."/>
            <person name="Osipova E."/>
            <person name="Leigh N.D."/>
            <person name="Simon A."/>
            <person name="Yun M.H."/>
        </authorList>
    </citation>
    <scope>NUCLEOTIDE SEQUENCE</scope>
    <source>
        <strain evidence="16">20211129_DDA</strain>
        <tissue evidence="16">Liver</tissue>
    </source>
</reference>
<dbReference type="Pfam" id="PF00076">
    <property type="entry name" value="RRM_1"/>
    <property type="match status" value="1"/>
</dbReference>
<accession>A0AAV7P1B9</accession>
<evidence type="ECO:0000256" key="7">
    <source>
        <dbReference type="ARBA" id="ARBA00022884"/>
    </source>
</evidence>
<dbReference type="FunFam" id="3.30.70.330:FF:000325">
    <property type="entry name" value="splicing regulator RBM11 isoform X1"/>
    <property type="match status" value="1"/>
</dbReference>
<evidence type="ECO:0000256" key="4">
    <source>
        <dbReference type="ARBA" id="ARBA00022473"/>
    </source>
</evidence>
<comment type="subunit">
    <text evidence="3">Homodimer.</text>
</comment>
<evidence type="ECO:0000256" key="6">
    <source>
        <dbReference type="ARBA" id="ARBA00022782"/>
    </source>
</evidence>
<evidence type="ECO:0000256" key="14">
    <source>
        <dbReference type="SAM" id="MobiDB-lite"/>
    </source>
</evidence>
<dbReference type="CDD" id="cd12593">
    <property type="entry name" value="RRM_RBM11"/>
    <property type="match status" value="1"/>
</dbReference>
<keyword evidence="17" id="KW-1185">Reference proteome</keyword>
<keyword evidence="5" id="KW-0507">mRNA processing</keyword>
<dbReference type="Gene3D" id="3.30.70.330">
    <property type="match status" value="1"/>
</dbReference>
<protein>
    <recommendedName>
        <fullName evidence="11">Splicing regulator RBM11</fullName>
    </recommendedName>
    <alternativeName>
        <fullName evidence="12">RNA-binding motif protein 11</fullName>
    </alternativeName>
</protein>
<proteinExistence type="predicted"/>
<keyword evidence="7 13" id="KW-0694">RNA-binding</keyword>
<dbReference type="GO" id="GO:0000381">
    <property type="term" value="P:regulation of alternative mRNA splicing, via spliceosome"/>
    <property type="evidence" value="ECO:0007669"/>
    <property type="project" value="TreeGrafter"/>
</dbReference>
<dbReference type="Proteomes" id="UP001066276">
    <property type="component" value="Chromosome 8"/>
</dbReference>
<dbReference type="GO" id="GO:0008380">
    <property type="term" value="P:RNA splicing"/>
    <property type="evidence" value="ECO:0007669"/>
    <property type="project" value="UniProtKB-KW"/>
</dbReference>
<evidence type="ECO:0000256" key="8">
    <source>
        <dbReference type="ARBA" id="ARBA00023187"/>
    </source>
</evidence>
<dbReference type="InterPro" id="IPR052285">
    <property type="entry name" value="NEXT_complex_subunit"/>
</dbReference>
<dbReference type="GO" id="GO:0006397">
    <property type="term" value="P:mRNA processing"/>
    <property type="evidence" value="ECO:0007669"/>
    <property type="project" value="UniProtKB-KW"/>
</dbReference>
<dbReference type="InterPro" id="IPR034501">
    <property type="entry name" value="RBM11_RRM"/>
</dbReference>
<evidence type="ECO:0000313" key="17">
    <source>
        <dbReference type="Proteomes" id="UP001066276"/>
    </source>
</evidence>
<comment type="function">
    <text evidence="10">Tissue-specific splicing factor with potential implication in the regulation of alternative splicing during neuron and germ cell differentiation. Antagonizes SRSF1-mediated BCL-X splicing. May affect the choice of alternative 5' splice sites by binding to specific sequences in exons and antagonizing the SR protein SRSF1.</text>
</comment>
<organism evidence="16 17">
    <name type="scientific">Pleurodeles waltl</name>
    <name type="common">Iberian ribbed newt</name>
    <dbReference type="NCBI Taxonomy" id="8319"/>
    <lineage>
        <taxon>Eukaryota</taxon>
        <taxon>Metazoa</taxon>
        <taxon>Chordata</taxon>
        <taxon>Craniata</taxon>
        <taxon>Vertebrata</taxon>
        <taxon>Euteleostomi</taxon>
        <taxon>Amphibia</taxon>
        <taxon>Batrachia</taxon>
        <taxon>Caudata</taxon>
        <taxon>Salamandroidea</taxon>
        <taxon>Salamandridae</taxon>
        <taxon>Pleurodelinae</taxon>
        <taxon>Pleurodeles</taxon>
    </lineage>
</organism>
<evidence type="ECO:0000259" key="15">
    <source>
        <dbReference type="PROSITE" id="PS50102"/>
    </source>
</evidence>
<dbReference type="SUPFAM" id="SSF54928">
    <property type="entry name" value="RNA-binding domain, RBD"/>
    <property type="match status" value="1"/>
</dbReference>
<dbReference type="AlphaFoldDB" id="A0AAV7P1B9"/>
<feature type="region of interest" description="Disordered" evidence="14">
    <location>
        <begin position="206"/>
        <end position="255"/>
    </location>
</feature>
<evidence type="ECO:0000256" key="11">
    <source>
        <dbReference type="ARBA" id="ARBA00069251"/>
    </source>
</evidence>
<evidence type="ECO:0000256" key="12">
    <source>
        <dbReference type="ARBA" id="ARBA00075690"/>
    </source>
</evidence>
<dbReference type="SMART" id="SM00360">
    <property type="entry name" value="RRM"/>
    <property type="match status" value="1"/>
</dbReference>
<dbReference type="InterPro" id="IPR012677">
    <property type="entry name" value="Nucleotide-bd_a/b_plait_sf"/>
</dbReference>
<evidence type="ECO:0000313" key="16">
    <source>
        <dbReference type="EMBL" id="KAJ1119428.1"/>
    </source>
</evidence>
<evidence type="ECO:0000256" key="9">
    <source>
        <dbReference type="ARBA" id="ARBA00023242"/>
    </source>
</evidence>
<dbReference type="InterPro" id="IPR000504">
    <property type="entry name" value="RRM_dom"/>
</dbReference>
<dbReference type="GO" id="GO:0030154">
    <property type="term" value="P:cell differentiation"/>
    <property type="evidence" value="ECO:0007669"/>
    <property type="project" value="UniProtKB-KW"/>
</dbReference>
<evidence type="ECO:0000256" key="10">
    <source>
        <dbReference type="ARBA" id="ARBA00059611"/>
    </source>
</evidence>
<evidence type="ECO:0000256" key="2">
    <source>
        <dbReference type="ARBA" id="ARBA00004642"/>
    </source>
</evidence>
<dbReference type="PANTHER" id="PTHR13798:SF5">
    <property type="entry name" value="SPLICING REGULATOR RBM11"/>
    <property type="match status" value="1"/>
</dbReference>
<name>A0AAV7P1B9_PLEWA</name>
<evidence type="ECO:0000256" key="1">
    <source>
        <dbReference type="ARBA" id="ARBA00004324"/>
    </source>
</evidence>
<keyword evidence="9" id="KW-0539">Nucleus</keyword>
<dbReference type="GO" id="GO:0008266">
    <property type="term" value="F:poly(U) RNA binding"/>
    <property type="evidence" value="ECO:0007669"/>
    <property type="project" value="UniProtKB-ARBA"/>
</dbReference>
<evidence type="ECO:0000256" key="5">
    <source>
        <dbReference type="ARBA" id="ARBA00022664"/>
    </source>
</evidence>
<sequence>MCFTMSSQQEEADRTIFVGNLDNKVKEETLFELFLQAGPLTKVRICKDKEGKPKSFGFVCFKHTDSVPYAIALLNDIRLYGRPINLQYRFGSSHLTELNSHYQGRGNSTSQDPSIYSNEWPSVNLAFPPFHGSSQEAASFYPPPFFFQGAEKNVFTHHYGTVAQQPYSQMVPQLPVSWPTTPYTNAAQDVVPEPPSAVYQTQRGHEFQSLAHSNRKRKRKLQVSEDESDSSVEKKRRENTGTYEQKYRKFKGRKR</sequence>
<dbReference type="InterPro" id="IPR035979">
    <property type="entry name" value="RBD_domain_sf"/>
</dbReference>
<dbReference type="PANTHER" id="PTHR13798">
    <property type="entry name" value="RNA BINDING MOTIF RBM PROTEIN -RELATED"/>
    <property type="match status" value="1"/>
</dbReference>
<gene>
    <name evidence="16" type="ORF">NDU88_007614</name>
</gene>
<keyword evidence="4" id="KW-0217">Developmental protein</keyword>
<evidence type="ECO:0000256" key="13">
    <source>
        <dbReference type="PROSITE-ProRule" id="PRU00176"/>
    </source>
</evidence>
<dbReference type="PROSITE" id="PS50102">
    <property type="entry name" value="RRM"/>
    <property type="match status" value="1"/>
</dbReference>
<evidence type="ECO:0000256" key="3">
    <source>
        <dbReference type="ARBA" id="ARBA00011738"/>
    </source>
</evidence>
<feature type="domain" description="RRM" evidence="15">
    <location>
        <begin position="14"/>
        <end position="91"/>
    </location>
</feature>
<keyword evidence="6" id="KW-0221">Differentiation</keyword>
<comment type="subcellular location">
    <subcellularLocation>
        <location evidence="1">Nucleus speckle</location>
    </subcellularLocation>
    <subcellularLocation>
        <location evidence="2">Nucleus</location>
        <location evidence="2">Nucleoplasm</location>
    </subcellularLocation>
</comment>
<dbReference type="GO" id="GO:0016607">
    <property type="term" value="C:nuclear speck"/>
    <property type="evidence" value="ECO:0007669"/>
    <property type="project" value="UniProtKB-SubCell"/>
</dbReference>
<dbReference type="EMBL" id="JANPWB010000012">
    <property type="protein sequence ID" value="KAJ1119428.1"/>
    <property type="molecule type" value="Genomic_DNA"/>
</dbReference>
<comment type="caution">
    <text evidence="16">The sequence shown here is derived from an EMBL/GenBank/DDBJ whole genome shotgun (WGS) entry which is preliminary data.</text>
</comment>
<keyword evidence="8" id="KW-0508">mRNA splicing</keyword>